<organism evidence="2 3">
    <name type="scientific">Thermococcus nautili</name>
    <dbReference type="NCBI Taxonomy" id="195522"/>
    <lineage>
        <taxon>Archaea</taxon>
        <taxon>Methanobacteriati</taxon>
        <taxon>Methanobacteriota</taxon>
        <taxon>Thermococci</taxon>
        <taxon>Thermococcales</taxon>
        <taxon>Thermococcaceae</taxon>
        <taxon>Thermococcus</taxon>
    </lineage>
</organism>
<protein>
    <submittedName>
        <fullName evidence="2">Putative conserved protein (Some members containing a von Willebrand factor type A (VWA) domain)</fullName>
    </submittedName>
</protein>
<dbReference type="RefSeq" id="WP_042691631.1">
    <property type="nucleotide sequence ID" value="NZ_CP007264.1"/>
</dbReference>
<dbReference type="OrthoDB" id="31512at2157"/>
<name>W8P341_9EURY</name>
<evidence type="ECO:0000313" key="2">
    <source>
        <dbReference type="EMBL" id="AHL23201.1"/>
    </source>
</evidence>
<dbReference type="Proteomes" id="UP000019434">
    <property type="component" value="Chromosome"/>
</dbReference>
<feature type="domain" description="DUF58" evidence="1">
    <location>
        <begin position="194"/>
        <end position="332"/>
    </location>
</feature>
<sequence>MRRMDVLLFATLAPFSLALFTGVLGLAYASLIPASILAYSLLSDLPSGFHVERTVEARNLAVGRRARVHVRLTVERGAGLVFIGDVVSPGLKVHGRNRRVFVKLPGEVLQVEYSYEVSPGKRGVHSISPVEVIGRDFLGLFGANYGIFGDEVTIESRPAIGSLRASSLRSIRAKRRGLPVVLSRKGISSRDFKEIREYQPGDPLNAINWKATARFGVPLVNEYEPEGMATVMVYADTTTEMGTGDVFSGALESALSLSLSLVHTLLKANLRVGLYLAGSGRFVTPRTGTQAFSSFLRAVLSAGPSPNPEPMPLAVERSKRAGKVDLAVIITNVTPYNVSELRDAVGKLRKTFNCRVLLVDINPYGAIDKDVMYLSRLHKRKLAGTLGVPVVEWVPSQESPSTALKKVLGGVSLAL</sequence>
<dbReference type="PANTHER" id="PTHR34351">
    <property type="entry name" value="SLR1927 PROTEIN-RELATED"/>
    <property type="match status" value="1"/>
</dbReference>
<dbReference type="EMBL" id="CP007264">
    <property type="protein sequence ID" value="AHL23201.1"/>
    <property type="molecule type" value="Genomic_DNA"/>
</dbReference>
<dbReference type="STRING" id="195522.BD01_1597"/>
<dbReference type="InterPro" id="IPR002881">
    <property type="entry name" value="DUF58"/>
</dbReference>
<keyword evidence="3" id="KW-1185">Reference proteome</keyword>
<dbReference type="PANTHER" id="PTHR34351:SF2">
    <property type="entry name" value="DUF58 DOMAIN-CONTAINING PROTEIN"/>
    <property type="match status" value="1"/>
</dbReference>
<accession>W8P341</accession>
<evidence type="ECO:0000313" key="3">
    <source>
        <dbReference type="Proteomes" id="UP000019434"/>
    </source>
</evidence>
<reference evidence="2 3" key="1">
    <citation type="submission" date="2014-02" db="EMBL/GenBank/DDBJ databases">
        <title>Genome Sequence of an Hyperthermophilic Archaeon, Thermococcus nautili 30-1, producing viral vesicles.</title>
        <authorList>
            <person name="Oberto J."/>
            <person name="Gaudin M."/>
            <person name="Cossu M."/>
            <person name="Gorlas A."/>
            <person name="Slesarev A."/>
            <person name="Marguet E."/>
            <person name="Forterre P."/>
        </authorList>
    </citation>
    <scope>NUCLEOTIDE SEQUENCE [LARGE SCALE GENOMIC DNA]</scope>
    <source>
        <strain evidence="2 3">30-1</strain>
    </source>
</reference>
<dbReference type="HOGENOM" id="CLU_052321_2_1_2"/>
<proteinExistence type="predicted"/>
<gene>
    <name evidence="2" type="ORF">BD01_1597</name>
</gene>
<dbReference type="AlphaFoldDB" id="W8P341"/>
<dbReference type="GeneID" id="24958799"/>
<dbReference type="Pfam" id="PF01882">
    <property type="entry name" value="DUF58"/>
    <property type="match status" value="1"/>
</dbReference>
<evidence type="ECO:0000259" key="1">
    <source>
        <dbReference type="Pfam" id="PF01882"/>
    </source>
</evidence>
<dbReference type="KEGG" id="tnu:BD01_1597"/>
<dbReference type="eggNOG" id="arCOG02742">
    <property type="taxonomic scope" value="Archaea"/>
</dbReference>